<keyword evidence="2" id="KW-1185">Reference proteome</keyword>
<dbReference type="EnsemblPlants" id="ORUFI03G39040.1">
    <property type="protein sequence ID" value="ORUFI03G39040.1"/>
    <property type="gene ID" value="ORUFI03G39040"/>
</dbReference>
<evidence type="ECO:0000313" key="1">
    <source>
        <dbReference type="EnsemblPlants" id="ORUFI03G39040.1"/>
    </source>
</evidence>
<reference evidence="2" key="1">
    <citation type="submission" date="2013-06" db="EMBL/GenBank/DDBJ databases">
        <authorList>
            <person name="Zhao Q."/>
        </authorList>
    </citation>
    <scope>NUCLEOTIDE SEQUENCE</scope>
    <source>
        <strain evidence="2">cv. W1943</strain>
    </source>
</reference>
<dbReference type="HOGENOM" id="CLU_2626300_0_0_1"/>
<evidence type="ECO:0000313" key="2">
    <source>
        <dbReference type="Proteomes" id="UP000008022"/>
    </source>
</evidence>
<dbReference type="Proteomes" id="UP000008022">
    <property type="component" value="Unassembled WGS sequence"/>
</dbReference>
<organism evidence="1 2">
    <name type="scientific">Oryza rufipogon</name>
    <name type="common">Brownbeard rice</name>
    <name type="synonym">Asian wild rice</name>
    <dbReference type="NCBI Taxonomy" id="4529"/>
    <lineage>
        <taxon>Eukaryota</taxon>
        <taxon>Viridiplantae</taxon>
        <taxon>Streptophyta</taxon>
        <taxon>Embryophyta</taxon>
        <taxon>Tracheophyta</taxon>
        <taxon>Spermatophyta</taxon>
        <taxon>Magnoliopsida</taxon>
        <taxon>Liliopsida</taxon>
        <taxon>Poales</taxon>
        <taxon>Poaceae</taxon>
        <taxon>BOP clade</taxon>
        <taxon>Oryzoideae</taxon>
        <taxon>Oryzeae</taxon>
        <taxon>Oryzinae</taxon>
        <taxon>Oryza</taxon>
    </lineage>
</organism>
<proteinExistence type="predicted"/>
<dbReference type="Gramene" id="ORUFI03G39040.1">
    <property type="protein sequence ID" value="ORUFI03G39040.1"/>
    <property type="gene ID" value="ORUFI03G39040"/>
</dbReference>
<name>A0A0E0P2J8_ORYRU</name>
<reference evidence="1" key="2">
    <citation type="submission" date="2015-06" db="UniProtKB">
        <authorList>
            <consortium name="EnsemblPlants"/>
        </authorList>
    </citation>
    <scope>IDENTIFICATION</scope>
</reference>
<sequence>MADCCVFLRWPLTLPSLLGYRSLDNSKVAGLSSPAVTLPIPAAPREAVRKEESKATLFVDVAILFLSVLCAKYVTTDT</sequence>
<protein>
    <submittedName>
        <fullName evidence="1">Uncharacterized protein</fullName>
    </submittedName>
</protein>
<dbReference type="AlphaFoldDB" id="A0A0E0P2J8"/>
<accession>A0A0E0P2J8</accession>